<sequence>MESHIYEFRVLAENVSGVGEPSSPTVFYKALDPIFRPGAPVNPKVTDISKTSVFLSWGKPIYDGGCEIQGYIVEKCEVPSPASLTKQSIIVEPATKAPAAEGEEATAAKGAAEAAPAEAAPAEAAPTEPAPAEAAPAPADAVPQIPRKLSVVDQTKTSISLAWEKPEHDGGSRIIHYLLEIQPKGSEKWSGVATVRAMESVVNNLNPGEEYIFRVFAINDKGKSDPRELALPVTAKDLVIEPDVRPAFSNYSVRVGKDFKVEIPIAGRPKPAVKWTKDGSILLHTSRVKIANTPDSTTLSITEATGEDGGMYGINVTNVVGEKNATIEIIALDKPGPPSGPVKFDEVTINTATISWGPPKHSGGCQISNYIVQKRDTTTTTWENVAASVARTTLKVQRLKTGAEYQFRIIAQNRYGKSYGLDSHPLTIKYPYKEPANDEVKAPRYSIDPAFTKTIIINAGDTFKLDADVHGKPVPTIQWFKDDVEIEKNTMRLEIKNTESVSSAVIMKNPFVVPGAPHVNDVTNIARDSMTVCYSAPETDGGSDITTYIIEKKDRA</sequence>
<reference evidence="7" key="1">
    <citation type="submission" date="2018-06" db="EMBL/GenBank/DDBJ databases">
        <title>Genome assembly of Danube salmon.</title>
        <authorList>
            <person name="Macqueen D.J."/>
            <person name="Gundappa M.K."/>
        </authorList>
    </citation>
    <scope>NUCLEOTIDE SEQUENCE [LARGE SCALE GENOMIC DNA]</scope>
</reference>
<evidence type="ECO:0000256" key="2">
    <source>
        <dbReference type="ARBA" id="ARBA00023319"/>
    </source>
</evidence>
<dbReference type="PANTHER" id="PTHR14340">
    <property type="entry name" value="MICROFIBRIL-ASSOCIATED GLYCOPROTEIN 3"/>
    <property type="match status" value="1"/>
</dbReference>
<feature type="domain" description="Fibronectin type-III" evidence="5">
    <location>
        <begin position="513"/>
        <end position="556"/>
    </location>
</feature>
<dbReference type="InterPro" id="IPR003961">
    <property type="entry name" value="FN3_dom"/>
</dbReference>
<dbReference type="GO" id="GO:0031430">
    <property type="term" value="C:M band"/>
    <property type="evidence" value="ECO:0007669"/>
    <property type="project" value="TreeGrafter"/>
</dbReference>
<dbReference type="PROSITE" id="PS50853">
    <property type="entry name" value="FN3"/>
    <property type="match status" value="5"/>
</dbReference>
<dbReference type="GO" id="GO:0048738">
    <property type="term" value="P:cardiac muscle tissue development"/>
    <property type="evidence" value="ECO:0007669"/>
    <property type="project" value="TreeGrafter"/>
</dbReference>
<feature type="compositionally biased region" description="Low complexity" evidence="3">
    <location>
        <begin position="96"/>
        <end position="139"/>
    </location>
</feature>
<dbReference type="Gene3D" id="2.60.40.10">
    <property type="entry name" value="Immunoglobulins"/>
    <property type="match status" value="6"/>
</dbReference>
<reference evidence="6" key="3">
    <citation type="submission" date="2025-09" db="UniProtKB">
        <authorList>
            <consortium name="Ensembl"/>
        </authorList>
    </citation>
    <scope>IDENTIFICATION</scope>
</reference>
<evidence type="ECO:0000313" key="6">
    <source>
        <dbReference type="Ensembl" id="ENSHHUP00000040237.1"/>
    </source>
</evidence>
<dbReference type="FunFam" id="2.60.40.10:FF:000031">
    <property type="entry name" value="Myosin-binding protein C, slow type"/>
    <property type="match status" value="1"/>
</dbReference>
<dbReference type="CDD" id="cd00063">
    <property type="entry name" value="FN3"/>
    <property type="match status" value="3"/>
</dbReference>
<evidence type="ECO:0000313" key="7">
    <source>
        <dbReference type="Proteomes" id="UP000314982"/>
    </source>
</evidence>
<dbReference type="FunFam" id="2.60.40.10:FF:000003">
    <property type="entry name" value="Titin isoform E"/>
    <property type="match status" value="1"/>
</dbReference>
<feature type="domain" description="Fibronectin type-III" evidence="5">
    <location>
        <begin position="337"/>
        <end position="435"/>
    </location>
</feature>
<reference evidence="6" key="2">
    <citation type="submission" date="2025-08" db="UniProtKB">
        <authorList>
            <consortium name="Ensembl"/>
        </authorList>
    </citation>
    <scope>IDENTIFICATION</scope>
</reference>
<dbReference type="Ensembl" id="ENSHHUT00000041799.1">
    <property type="protein sequence ID" value="ENSHHUP00000040237.1"/>
    <property type="gene ID" value="ENSHHUG00000024915.1"/>
</dbReference>
<feature type="domain" description="Fibronectin type-III" evidence="5">
    <location>
        <begin position="39"/>
        <end position="137"/>
    </location>
</feature>
<evidence type="ECO:0000256" key="3">
    <source>
        <dbReference type="SAM" id="MobiDB-lite"/>
    </source>
</evidence>
<keyword evidence="7" id="KW-1185">Reference proteome</keyword>
<dbReference type="Pfam" id="PF07679">
    <property type="entry name" value="I-set"/>
    <property type="match status" value="2"/>
</dbReference>
<dbReference type="InterPro" id="IPR013098">
    <property type="entry name" value="Ig_I-set"/>
</dbReference>
<evidence type="ECO:0000259" key="4">
    <source>
        <dbReference type="PROSITE" id="PS50835"/>
    </source>
</evidence>
<dbReference type="PROSITE" id="PS50835">
    <property type="entry name" value="IG_LIKE"/>
    <property type="match status" value="1"/>
</dbReference>
<keyword evidence="1" id="KW-0677">Repeat</keyword>
<feature type="domain" description="Fibronectin type-III" evidence="5">
    <location>
        <begin position="1"/>
        <end position="33"/>
    </location>
</feature>
<feature type="domain" description="Ig-like" evidence="4">
    <location>
        <begin position="242"/>
        <end position="326"/>
    </location>
</feature>
<keyword evidence="2" id="KW-0393">Immunoglobulin domain</keyword>
<name>A0A4W5MP54_9TELE</name>
<proteinExistence type="predicted"/>
<dbReference type="GO" id="GO:0008307">
    <property type="term" value="F:structural constituent of muscle"/>
    <property type="evidence" value="ECO:0007669"/>
    <property type="project" value="TreeGrafter"/>
</dbReference>
<dbReference type="InterPro" id="IPR013783">
    <property type="entry name" value="Ig-like_fold"/>
</dbReference>
<dbReference type="Proteomes" id="UP000314982">
    <property type="component" value="Unassembled WGS sequence"/>
</dbReference>
<dbReference type="GO" id="GO:0045214">
    <property type="term" value="P:sarcomere organization"/>
    <property type="evidence" value="ECO:0007669"/>
    <property type="project" value="TreeGrafter"/>
</dbReference>
<dbReference type="SUPFAM" id="SSF49265">
    <property type="entry name" value="Fibronectin type III"/>
    <property type="match status" value="3"/>
</dbReference>
<dbReference type="InterPro" id="IPR007110">
    <property type="entry name" value="Ig-like_dom"/>
</dbReference>
<evidence type="ECO:0008006" key="8">
    <source>
        <dbReference type="Google" id="ProtNLM"/>
    </source>
</evidence>
<dbReference type="GeneTree" id="ENSGT01150000286978"/>
<organism evidence="6 7">
    <name type="scientific">Hucho hucho</name>
    <name type="common">huchen</name>
    <dbReference type="NCBI Taxonomy" id="62062"/>
    <lineage>
        <taxon>Eukaryota</taxon>
        <taxon>Metazoa</taxon>
        <taxon>Chordata</taxon>
        <taxon>Craniata</taxon>
        <taxon>Vertebrata</taxon>
        <taxon>Euteleostomi</taxon>
        <taxon>Actinopterygii</taxon>
        <taxon>Neopterygii</taxon>
        <taxon>Teleostei</taxon>
        <taxon>Protacanthopterygii</taxon>
        <taxon>Salmoniformes</taxon>
        <taxon>Salmonidae</taxon>
        <taxon>Salmoninae</taxon>
        <taxon>Hucho</taxon>
    </lineage>
</organism>
<evidence type="ECO:0000259" key="5">
    <source>
        <dbReference type="PROSITE" id="PS50853"/>
    </source>
</evidence>
<protein>
    <recommendedName>
        <fullName evidence="8">Titin</fullName>
    </recommendedName>
</protein>
<dbReference type="SUPFAM" id="SSF48726">
    <property type="entry name" value="Immunoglobulin"/>
    <property type="match status" value="2"/>
</dbReference>
<dbReference type="AlphaFoldDB" id="A0A4W5MP54"/>
<dbReference type="PRINTS" id="PR00014">
    <property type="entry name" value="FNTYPEIII"/>
</dbReference>
<dbReference type="SMART" id="SM00060">
    <property type="entry name" value="FN3"/>
    <property type="match status" value="3"/>
</dbReference>
<feature type="region of interest" description="Disordered" evidence="3">
    <location>
        <begin position="96"/>
        <end position="141"/>
    </location>
</feature>
<evidence type="ECO:0000256" key="1">
    <source>
        <dbReference type="ARBA" id="ARBA00022737"/>
    </source>
</evidence>
<dbReference type="InterPro" id="IPR036179">
    <property type="entry name" value="Ig-like_dom_sf"/>
</dbReference>
<feature type="domain" description="Fibronectin type-III" evidence="5">
    <location>
        <begin position="145"/>
        <end position="238"/>
    </location>
</feature>
<accession>A0A4W5MP54</accession>
<dbReference type="PANTHER" id="PTHR14340:SF13">
    <property type="entry name" value="TITIN"/>
    <property type="match status" value="1"/>
</dbReference>
<dbReference type="InterPro" id="IPR036116">
    <property type="entry name" value="FN3_sf"/>
</dbReference>
<dbReference type="Pfam" id="PF00041">
    <property type="entry name" value="fn3"/>
    <property type="match status" value="2"/>
</dbReference>
<dbReference type="FunFam" id="2.60.40.10:FF:000112">
    <property type="entry name" value="Titin a"/>
    <property type="match status" value="1"/>
</dbReference>